<dbReference type="EMBL" id="LNYG01000013">
    <property type="protein sequence ID" value="KTD08397.1"/>
    <property type="molecule type" value="Genomic_DNA"/>
</dbReference>
<organism evidence="1 2">
    <name type="scientific">Legionella jamestowniensis</name>
    <dbReference type="NCBI Taxonomy" id="455"/>
    <lineage>
        <taxon>Bacteria</taxon>
        <taxon>Pseudomonadati</taxon>
        <taxon>Pseudomonadota</taxon>
        <taxon>Gammaproteobacteria</taxon>
        <taxon>Legionellales</taxon>
        <taxon>Legionellaceae</taxon>
        <taxon>Legionella</taxon>
    </lineage>
</organism>
<comment type="caution">
    <text evidence="1">The sequence shown here is derived from an EMBL/GenBank/DDBJ whole genome shotgun (WGS) entry which is preliminary data.</text>
</comment>
<proteinExistence type="predicted"/>
<dbReference type="AlphaFoldDB" id="A0A0W0ULB1"/>
<dbReference type="STRING" id="455.Ljam_2592"/>
<dbReference type="RefSeq" id="WP_058450419.1">
    <property type="nucleotide sequence ID" value="NZ_CAAAJF010000001.1"/>
</dbReference>
<dbReference type="Proteomes" id="UP000054715">
    <property type="component" value="Unassembled WGS sequence"/>
</dbReference>
<protein>
    <submittedName>
        <fullName evidence="1">Uncharacterized protein</fullName>
    </submittedName>
</protein>
<name>A0A0W0ULB1_9GAMM</name>
<accession>A0A0W0ULB1</accession>
<dbReference type="OrthoDB" id="5120011at2"/>
<dbReference type="PATRIC" id="fig|455.5.peg.2727"/>
<evidence type="ECO:0000313" key="2">
    <source>
        <dbReference type="Proteomes" id="UP000054715"/>
    </source>
</evidence>
<sequence length="72" mass="8557">MPRIKSLITRFNIDEAQKAHNCQANNKHRIEKGNKRLKVSNQRSWDHYCLDCGKKIVQRDIVKLQKLLEELN</sequence>
<evidence type="ECO:0000313" key="1">
    <source>
        <dbReference type="EMBL" id="KTD08397.1"/>
    </source>
</evidence>
<gene>
    <name evidence="1" type="ORF">Ljam_2592</name>
</gene>
<reference evidence="1 2" key="1">
    <citation type="submission" date="2015-11" db="EMBL/GenBank/DDBJ databases">
        <title>Genomic analysis of 38 Legionella species identifies large and diverse effector repertoires.</title>
        <authorList>
            <person name="Burstein D."/>
            <person name="Amaro F."/>
            <person name="Zusman T."/>
            <person name="Lifshitz Z."/>
            <person name="Cohen O."/>
            <person name="Gilbert J.A."/>
            <person name="Pupko T."/>
            <person name="Shuman H.A."/>
            <person name="Segal G."/>
        </authorList>
    </citation>
    <scope>NUCLEOTIDE SEQUENCE [LARGE SCALE GENOMIC DNA]</scope>
    <source>
        <strain evidence="1 2">JA-26-G1-E2</strain>
    </source>
</reference>